<dbReference type="AlphaFoldDB" id="A0A940WXM7"/>
<sequence>MRVRIEDAHKPSNNPNVKMKPDHDIPHVHVEHRKNGLTGPWGQGDPSNNTSFPQFWLK</sequence>
<name>A0A940WXM7_9BACI</name>
<dbReference type="Proteomes" id="UP000678228">
    <property type="component" value="Unassembled WGS sequence"/>
</dbReference>
<evidence type="ECO:0000313" key="2">
    <source>
        <dbReference type="EMBL" id="MBP3950151.1"/>
    </source>
</evidence>
<feature type="region of interest" description="Disordered" evidence="1">
    <location>
        <begin position="1"/>
        <end position="58"/>
    </location>
</feature>
<reference evidence="2" key="1">
    <citation type="submission" date="2021-03" db="EMBL/GenBank/DDBJ databases">
        <title>Bacillus suaedae sp. nov., isolated from Suaeda aralocaspica.</title>
        <authorList>
            <person name="Lei R.F.R."/>
        </authorList>
    </citation>
    <scope>NUCLEOTIDE SEQUENCE</scope>
    <source>
        <strain evidence="2">YZJH907-2</strain>
    </source>
</reference>
<protein>
    <submittedName>
        <fullName evidence="2">Uncharacterized protein</fullName>
    </submittedName>
</protein>
<evidence type="ECO:0000313" key="3">
    <source>
        <dbReference type="Proteomes" id="UP000678228"/>
    </source>
</evidence>
<feature type="compositionally biased region" description="Polar residues" evidence="1">
    <location>
        <begin position="45"/>
        <end position="58"/>
    </location>
</feature>
<dbReference type="RefSeq" id="WP_210595761.1">
    <property type="nucleotide sequence ID" value="NZ_JAGKSQ010000001.1"/>
</dbReference>
<feature type="compositionally biased region" description="Basic and acidic residues" evidence="1">
    <location>
        <begin position="1"/>
        <end position="10"/>
    </location>
</feature>
<proteinExistence type="predicted"/>
<dbReference type="EMBL" id="JAGKSQ010000001">
    <property type="protein sequence ID" value="MBP3950151.1"/>
    <property type="molecule type" value="Genomic_DNA"/>
</dbReference>
<organism evidence="2 3">
    <name type="scientific">Halalkalibacter suaedae</name>
    <dbReference type="NCBI Taxonomy" id="2822140"/>
    <lineage>
        <taxon>Bacteria</taxon>
        <taxon>Bacillati</taxon>
        <taxon>Bacillota</taxon>
        <taxon>Bacilli</taxon>
        <taxon>Bacillales</taxon>
        <taxon>Bacillaceae</taxon>
        <taxon>Halalkalibacter</taxon>
    </lineage>
</organism>
<gene>
    <name evidence="2" type="ORF">J7W16_03330</name>
</gene>
<evidence type="ECO:0000256" key="1">
    <source>
        <dbReference type="SAM" id="MobiDB-lite"/>
    </source>
</evidence>
<accession>A0A940WXM7</accession>
<comment type="caution">
    <text evidence="2">The sequence shown here is derived from an EMBL/GenBank/DDBJ whole genome shotgun (WGS) entry which is preliminary data.</text>
</comment>
<feature type="compositionally biased region" description="Basic and acidic residues" evidence="1">
    <location>
        <begin position="19"/>
        <end position="29"/>
    </location>
</feature>
<keyword evidence="3" id="KW-1185">Reference proteome</keyword>